<organism evidence="1 2">
    <name type="scientific">Prevotella intermedia</name>
    <dbReference type="NCBI Taxonomy" id="28131"/>
    <lineage>
        <taxon>Bacteria</taxon>
        <taxon>Pseudomonadati</taxon>
        <taxon>Bacteroidota</taxon>
        <taxon>Bacteroidia</taxon>
        <taxon>Bacteroidales</taxon>
        <taxon>Prevotellaceae</taxon>
        <taxon>Prevotella</taxon>
    </lineage>
</organism>
<name>A0A2D3LA92_PREIN</name>
<dbReference type="EMBL" id="CP024724">
    <property type="protein sequence ID" value="ATV27499.1"/>
    <property type="molecule type" value="Genomic_DNA"/>
</dbReference>
<gene>
    <name evidence="1" type="ORF">CTM62_12200</name>
</gene>
<dbReference type="RefSeq" id="WP_100020157.1">
    <property type="nucleotide sequence ID" value="NZ_CP024724.1"/>
</dbReference>
<proteinExistence type="predicted"/>
<sequence>MKEIYITDKLEEFYHHLSAADVDRTIFSAKFGDGKTEFLHQFKEKYSDEYTFYTLYPVNYQIAPNEQIMEYIKRDLLFQLILNGTLTPIDNIPDSILLQWYVYENSFNIVKDIIKFAPSIIGSGNQFGVVLKGAITLAESINNQCKKFKEFKTKIVENNFEKATNIIENLSEGAGNIYELDLISWLIAQSIANKGGKSVLIIEDLDRIDPAHLFRILNIFSAHIDRHYLCSDKTIYQDDEEKPFDELPNKFGFDKIIFVMDADSANAAFKNFYGDSNYEGYISKFISKRIFHYSINYMAHWYLQEHIIKICEMRYDIFCKGLEAIKFEIDKKSVRDIAKILDNFEDAYRKEKVRITEDFCFLSDTPFLKLFATLLRLGVKGEQLSEFFNAIYTAYEVINNKTEFIKLLGCFAMSKVSIYNNGYIYDNGQLYQMKFSIDKDKYSSFKEVSLIFDRDLVQQYKYLRLDIYHALFEAERHVT</sequence>
<evidence type="ECO:0000313" key="2">
    <source>
        <dbReference type="Proteomes" id="UP000229630"/>
    </source>
</evidence>
<evidence type="ECO:0000313" key="1">
    <source>
        <dbReference type="EMBL" id="ATV27499.1"/>
    </source>
</evidence>
<evidence type="ECO:0008006" key="3">
    <source>
        <dbReference type="Google" id="ProtNLM"/>
    </source>
</evidence>
<accession>A0A2D3LA92</accession>
<dbReference type="Proteomes" id="UP000229630">
    <property type="component" value="Chromosome 2"/>
</dbReference>
<dbReference type="AlphaFoldDB" id="A0A2D3LA92"/>
<protein>
    <recommendedName>
        <fullName evidence="3">KAP NTPase domain-containing protein</fullName>
    </recommendedName>
</protein>
<reference evidence="1 2" key="1">
    <citation type="submission" date="2017-11" db="EMBL/GenBank/DDBJ databases">
        <title>Genome sequencing of Prevotella intermedia KCOM 2837.</title>
        <authorList>
            <person name="Kook J.-K."/>
            <person name="Park S.-N."/>
            <person name="Lim Y.K."/>
        </authorList>
    </citation>
    <scope>NUCLEOTIDE SEQUENCE [LARGE SCALE GENOMIC DNA]</scope>
    <source>
        <strain evidence="1 2">KCOM 2837</strain>
    </source>
</reference>